<accession>A0A1A9WA62</accession>
<feature type="chain" id="PRO_5008400146" evidence="2">
    <location>
        <begin position="17"/>
        <end position="184"/>
    </location>
</feature>
<protein>
    <submittedName>
        <fullName evidence="3">Uncharacterized protein</fullName>
    </submittedName>
</protein>
<proteinExistence type="predicted"/>
<evidence type="ECO:0000256" key="2">
    <source>
        <dbReference type="SAM" id="SignalP"/>
    </source>
</evidence>
<keyword evidence="2" id="KW-0732">Signal</keyword>
<dbReference type="STRING" id="37001.A0A1A9WA62"/>
<dbReference type="Gene3D" id="1.10.555.10">
    <property type="entry name" value="Rho GTPase activation protein"/>
    <property type="match status" value="1"/>
</dbReference>
<dbReference type="PANTHER" id="PTHR14963">
    <property type="entry name" value="RHO GTPASE ACTIVATING PROTEIN 18,19-RELATED"/>
    <property type="match status" value="1"/>
</dbReference>
<evidence type="ECO:0000256" key="1">
    <source>
        <dbReference type="ARBA" id="ARBA00022468"/>
    </source>
</evidence>
<dbReference type="EnsemblMetazoa" id="GBRI011961-RA">
    <property type="protein sequence ID" value="GBRI011961-PA"/>
    <property type="gene ID" value="GBRI011961"/>
</dbReference>
<dbReference type="GO" id="GO:0005096">
    <property type="term" value="F:GTPase activator activity"/>
    <property type="evidence" value="ECO:0007669"/>
    <property type="project" value="UniProtKB-KW"/>
</dbReference>
<reference evidence="3" key="2">
    <citation type="submission" date="2020-05" db="UniProtKB">
        <authorList>
            <consortium name="EnsemblMetazoa"/>
        </authorList>
    </citation>
    <scope>IDENTIFICATION</scope>
    <source>
        <strain evidence="3">IAEA</strain>
    </source>
</reference>
<dbReference type="GO" id="GO:0051056">
    <property type="term" value="P:regulation of small GTPase mediated signal transduction"/>
    <property type="evidence" value="ECO:0007669"/>
    <property type="project" value="TreeGrafter"/>
</dbReference>
<dbReference type="InterPro" id="IPR008936">
    <property type="entry name" value="Rho_GTPase_activation_prot"/>
</dbReference>
<keyword evidence="1" id="KW-0343">GTPase activation</keyword>
<name>A0A1A9WA62_9MUSC</name>
<keyword evidence="4" id="KW-1185">Reference proteome</keyword>
<sequence>MPNWLYCFSCLSGCSCHILNVEVVVRMQKCSYETFQILARMHLYFELDINTDEFDYPCHEIVYEVGEKFSYSPNPNRQIDAGFLMHLEELKNLLMKEENLLKEGIFRKSGSVSRQNELRLRIQNDSPLHLDNGPYTVHDCATKMVTCWLEHVIDILHAVALKQNTNKMTPENLVTLLPPSQLTA</sequence>
<dbReference type="VEuPathDB" id="VectorBase:GBRI011961"/>
<evidence type="ECO:0000313" key="4">
    <source>
        <dbReference type="Proteomes" id="UP000091820"/>
    </source>
</evidence>
<dbReference type="SUPFAM" id="SSF48350">
    <property type="entry name" value="GTPase activation domain, GAP"/>
    <property type="match status" value="1"/>
</dbReference>
<dbReference type="Proteomes" id="UP000091820">
    <property type="component" value="Unassembled WGS sequence"/>
</dbReference>
<dbReference type="AlphaFoldDB" id="A0A1A9WA62"/>
<dbReference type="GO" id="GO:0005737">
    <property type="term" value="C:cytoplasm"/>
    <property type="evidence" value="ECO:0007669"/>
    <property type="project" value="TreeGrafter"/>
</dbReference>
<dbReference type="PANTHER" id="PTHR14963:SF7">
    <property type="entry name" value="RHO GTPASE-ACTIVATING PROTEIN 19"/>
    <property type="match status" value="1"/>
</dbReference>
<organism evidence="3 4">
    <name type="scientific">Glossina brevipalpis</name>
    <dbReference type="NCBI Taxonomy" id="37001"/>
    <lineage>
        <taxon>Eukaryota</taxon>
        <taxon>Metazoa</taxon>
        <taxon>Ecdysozoa</taxon>
        <taxon>Arthropoda</taxon>
        <taxon>Hexapoda</taxon>
        <taxon>Insecta</taxon>
        <taxon>Pterygota</taxon>
        <taxon>Neoptera</taxon>
        <taxon>Endopterygota</taxon>
        <taxon>Diptera</taxon>
        <taxon>Brachycera</taxon>
        <taxon>Muscomorpha</taxon>
        <taxon>Hippoboscoidea</taxon>
        <taxon>Glossinidae</taxon>
        <taxon>Glossina</taxon>
    </lineage>
</organism>
<evidence type="ECO:0000313" key="3">
    <source>
        <dbReference type="EnsemblMetazoa" id="GBRI011961-PA"/>
    </source>
</evidence>
<reference evidence="4" key="1">
    <citation type="submission" date="2014-03" db="EMBL/GenBank/DDBJ databases">
        <authorList>
            <person name="Aksoy S."/>
            <person name="Warren W."/>
            <person name="Wilson R.K."/>
        </authorList>
    </citation>
    <scope>NUCLEOTIDE SEQUENCE [LARGE SCALE GENOMIC DNA]</scope>
    <source>
        <strain evidence="4">IAEA</strain>
    </source>
</reference>
<feature type="signal peptide" evidence="2">
    <location>
        <begin position="1"/>
        <end position="16"/>
    </location>
</feature>